<organism evidence="2 3">
    <name type="scientific">Sphingomonas aracearum</name>
    <dbReference type="NCBI Taxonomy" id="2283317"/>
    <lineage>
        <taxon>Bacteria</taxon>
        <taxon>Pseudomonadati</taxon>
        <taxon>Pseudomonadota</taxon>
        <taxon>Alphaproteobacteria</taxon>
        <taxon>Sphingomonadales</taxon>
        <taxon>Sphingomonadaceae</taxon>
        <taxon>Sphingomonas</taxon>
    </lineage>
</organism>
<dbReference type="EMBL" id="QQNB01000001">
    <property type="protein sequence ID" value="RDE07200.1"/>
    <property type="molecule type" value="Genomic_DNA"/>
</dbReference>
<gene>
    <name evidence="2" type="ORF">DVW87_06055</name>
</gene>
<evidence type="ECO:0000313" key="2">
    <source>
        <dbReference type="EMBL" id="RDE07200.1"/>
    </source>
</evidence>
<accession>A0A369W1H2</accession>
<dbReference type="GO" id="GO:0016491">
    <property type="term" value="F:oxidoreductase activity"/>
    <property type="evidence" value="ECO:0007669"/>
    <property type="project" value="InterPro"/>
</dbReference>
<dbReference type="Proteomes" id="UP000253918">
    <property type="component" value="Unassembled WGS sequence"/>
</dbReference>
<dbReference type="PROSITE" id="PS51257">
    <property type="entry name" value="PROKAR_LIPOPROTEIN"/>
    <property type="match status" value="1"/>
</dbReference>
<dbReference type="PROSITE" id="PS51352">
    <property type="entry name" value="THIOREDOXIN_2"/>
    <property type="match status" value="1"/>
</dbReference>
<dbReference type="SUPFAM" id="SSF52833">
    <property type="entry name" value="Thioredoxin-like"/>
    <property type="match status" value="1"/>
</dbReference>
<dbReference type="OrthoDB" id="9799347at2"/>
<protein>
    <submittedName>
        <fullName evidence="2">TlpA family protein disulfide reductase</fullName>
    </submittedName>
</protein>
<comment type="caution">
    <text evidence="2">The sequence shown here is derived from an EMBL/GenBank/DDBJ whole genome shotgun (WGS) entry which is preliminary data.</text>
</comment>
<dbReference type="InterPro" id="IPR013766">
    <property type="entry name" value="Thioredoxin_domain"/>
</dbReference>
<proteinExistence type="predicted"/>
<feature type="domain" description="Thioredoxin" evidence="1">
    <location>
        <begin position="51"/>
        <end position="185"/>
    </location>
</feature>
<dbReference type="Gene3D" id="3.40.30.10">
    <property type="entry name" value="Glutaredoxin"/>
    <property type="match status" value="1"/>
</dbReference>
<dbReference type="PANTHER" id="PTHR42852:SF13">
    <property type="entry name" value="PROTEIN DIPZ"/>
    <property type="match status" value="1"/>
</dbReference>
<evidence type="ECO:0000259" key="1">
    <source>
        <dbReference type="PROSITE" id="PS51352"/>
    </source>
</evidence>
<dbReference type="Pfam" id="PF08534">
    <property type="entry name" value="Redoxin"/>
    <property type="match status" value="1"/>
</dbReference>
<name>A0A369W1H2_9SPHN</name>
<keyword evidence="3" id="KW-1185">Reference proteome</keyword>
<sequence>MSLRSTITCLLAGSVLLAGCDRQSPGAEQAKARATPPAVAPGKEAHVIDRSHKGEQAPDIRFDAPGGKHARIADAAGKPVLVNLWATWCGPCIGELPTLDRLAGTMRVMAIAQDLDGAKVAPFLRAHKAARLVPYVDPQTSLSIAFQASLPTSILYDARGKEVWRVTGALDWTSAEARKLLSEAA</sequence>
<dbReference type="RefSeq" id="WP_114686780.1">
    <property type="nucleotide sequence ID" value="NZ_QQNB01000001.1"/>
</dbReference>
<dbReference type="PANTHER" id="PTHR42852">
    <property type="entry name" value="THIOL:DISULFIDE INTERCHANGE PROTEIN DSBE"/>
    <property type="match status" value="1"/>
</dbReference>
<reference evidence="2 3" key="1">
    <citation type="submission" date="2018-07" db="EMBL/GenBank/DDBJ databases">
        <title>a novel species of Sphingomonas isolated from the rhizosphere soil of Araceae plant.</title>
        <authorList>
            <person name="Zhiyong W."/>
            <person name="Qinglan Z."/>
            <person name="Zhiwei F."/>
            <person name="Ding X."/>
            <person name="Gejiao W."/>
            <person name="Shixue Z."/>
        </authorList>
    </citation>
    <scope>NUCLEOTIDE SEQUENCE [LARGE SCALE GENOMIC DNA]</scope>
    <source>
        <strain evidence="2 3">WZY 27</strain>
    </source>
</reference>
<dbReference type="InterPro" id="IPR013740">
    <property type="entry name" value="Redoxin"/>
</dbReference>
<dbReference type="InterPro" id="IPR050553">
    <property type="entry name" value="Thioredoxin_ResA/DsbE_sf"/>
</dbReference>
<dbReference type="InterPro" id="IPR036249">
    <property type="entry name" value="Thioredoxin-like_sf"/>
</dbReference>
<dbReference type="AlphaFoldDB" id="A0A369W1H2"/>
<evidence type="ECO:0000313" key="3">
    <source>
        <dbReference type="Proteomes" id="UP000253918"/>
    </source>
</evidence>
<dbReference type="CDD" id="cd02966">
    <property type="entry name" value="TlpA_like_family"/>
    <property type="match status" value="1"/>
</dbReference>